<sequence>TAPGSEPPKLGAATRSKSGNRTLNLRLAWCLLSWAQKPECTGMLKNGILMQRC</sequence>
<name>A0A392W7Q8_9FABA</name>
<proteinExistence type="predicted"/>
<comment type="caution">
    <text evidence="1">The sequence shown here is derived from an EMBL/GenBank/DDBJ whole genome shotgun (WGS) entry which is preliminary data.</text>
</comment>
<evidence type="ECO:0000313" key="2">
    <source>
        <dbReference type="Proteomes" id="UP000265520"/>
    </source>
</evidence>
<protein>
    <submittedName>
        <fullName evidence="1">Uncharacterized protein</fullName>
    </submittedName>
</protein>
<evidence type="ECO:0000313" key="1">
    <source>
        <dbReference type="EMBL" id="MCI95803.1"/>
    </source>
</evidence>
<dbReference type="Proteomes" id="UP000265520">
    <property type="component" value="Unassembled WGS sequence"/>
</dbReference>
<dbReference type="EMBL" id="LXQA011397145">
    <property type="protein sequence ID" value="MCI95803.1"/>
    <property type="molecule type" value="Genomic_DNA"/>
</dbReference>
<reference evidence="1 2" key="1">
    <citation type="journal article" date="2018" name="Front. Plant Sci.">
        <title>Red Clover (Trifolium pratense) and Zigzag Clover (T. medium) - A Picture of Genomic Similarities and Differences.</title>
        <authorList>
            <person name="Dluhosova J."/>
            <person name="Istvanek J."/>
            <person name="Nedelnik J."/>
            <person name="Repkova J."/>
        </authorList>
    </citation>
    <scope>NUCLEOTIDE SEQUENCE [LARGE SCALE GENOMIC DNA]</scope>
    <source>
        <strain evidence="2">cv. 10/8</strain>
        <tissue evidence="1">Leaf</tissue>
    </source>
</reference>
<feature type="non-terminal residue" evidence="1">
    <location>
        <position position="1"/>
    </location>
</feature>
<organism evidence="1 2">
    <name type="scientific">Trifolium medium</name>
    <dbReference type="NCBI Taxonomy" id="97028"/>
    <lineage>
        <taxon>Eukaryota</taxon>
        <taxon>Viridiplantae</taxon>
        <taxon>Streptophyta</taxon>
        <taxon>Embryophyta</taxon>
        <taxon>Tracheophyta</taxon>
        <taxon>Spermatophyta</taxon>
        <taxon>Magnoliopsida</taxon>
        <taxon>eudicotyledons</taxon>
        <taxon>Gunneridae</taxon>
        <taxon>Pentapetalae</taxon>
        <taxon>rosids</taxon>
        <taxon>fabids</taxon>
        <taxon>Fabales</taxon>
        <taxon>Fabaceae</taxon>
        <taxon>Papilionoideae</taxon>
        <taxon>50 kb inversion clade</taxon>
        <taxon>NPAAA clade</taxon>
        <taxon>Hologalegina</taxon>
        <taxon>IRL clade</taxon>
        <taxon>Trifolieae</taxon>
        <taxon>Trifolium</taxon>
    </lineage>
</organism>
<dbReference type="AlphaFoldDB" id="A0A392W7Q8"/>
<accession>A0A392W7Q8</accession>
<keyword evidence="2" id="KW-1185">Reference proteome</keyword>